<sequence length="592" mass="68778">MMLMLLFLLASSFLLDEVKSVCPDQITCIDQISRLAADQRRFWFGDQWRDVCSGRHRDEVRCYSPRTLRAFHSLGSRLFRIRAYQNAFLAGLRIWPRVTYRVTPGKYRACDHDFEVNVPPNTVIEADPEMEPIEPFKIRYLPDIRWRGMDINGSYVVLITDVGFGVLNFLAYDFPRDTKIVQSYAPPENFRPLPNPLVVLIFEPTGDRSRNYTDLNAKDENDLFDLTKFILQNSLEGALIGMNIVLVSYDAFAIERQRLRGTIDNCHSILEKKLRRENRWSFTNSFPLSELNAWLSVDYYQPKMTYFACCHKVDITESKILLDPLDDRRLPSIAVQNEPHLYASKTGQPELSYQRMAREFDHKGFDQLYTVVLFDPVDPMLYWMVIDIPSASLITDSIVGGITVVPYFSPVPIIPNSCEPRVFMMFTQTRARSPSPIAEYYSTERSNLPLECRENCSFRHSFDIEEFKAFHQLKLAAINWMFVCYDIHEAYRRIVTLKNNDTNLMNENKRNENIKADRISAMSLVDSWYEDDDRFALRDSGRRRSSPETEICTSLGLPTQSTCPNSGSAQGHFWTLQRLFVLYTLIQIMFTC</sequence>
<accession>A0ABD6EGX4</accession>
<dbReference type="SUPFAM" id="SSF49777">
    <property type="entry name" value="PEBP-like"/>
    <property type="match status" value="2"/>
</dbReference>
<keyword evidence="1" id="KW-0732">Signal</keyword>
<organism evidence="2 3">
    <name type="scientific">Gnathostoma spinigerum</name>
    <dbReference type="NCBI Taxonomy" id="75299"/>
    <lineage>
        <taxon>Eukaryota</taxon>
        <taxon>Metazoa</taxon>
        <taxon>Ecdysozoa</taxon>
        <taxon>Nematoda</taxon>
        <taxon>Chromadorea</taxon>
        <taxon>Rhabditida</taxon>
        <taxon>Spirurina</taxon>
        <taxon>Gnathostomatomorpha</taxon>
        <taxon>Gnathostomatoidea</taxon>
        <taxon>Gnathostomatidae</taxon>
        <taxon>Gnathostoma</taxon>
    </lineage>
</organism>
<comment type="caution">
    <text evidence="2">The sequence shown here is derived from an EMBL/GenBank/DDBJ whole genome shotgun (WGS) entry which is preliminary data.</text>
</comment>
<dbReference type="EMBL" id="JBGFUD010003230">
    <property type="protein sequence ID" value="MFH4978466.1"/>
    <property type="molecule type" value="Genomic_DNA"/>
</dbReference>
<keyword evidence="3" id="KW-1185">Reference proteome</keyword>
<gene>
    <name evidence="2" type="ORF">AB6A40_005175</name>
</gene>
<dbReference type="AlphaFoldDB" id="A0ABD6EGX4"/>
<name>A0ABD6EGX4_9BILA</name>
<evidence type="ECO:0000256" key="1">
    <source>
        <dbReference type="SAM" id="SignalP"/>
    </source>
</evidence>
<feature type="signal peptide" evidence="1">
    <location>
        <begin position="1"/>
        <end position="20"/>
    </location>
</feature>
<protein>
    <submittedName>
        <fullName evidence="2">Uncharacterized protein</fullName>
    </submittedName>
</protein>
<dbReference type="Proteomes" id="UP001608902">
    <property type="component" value="Unassembled WGS sequence"/>
</dbReference>
<dbReference type="InterPro" id="IPR036610">
    <property type="entry name" value="PEBP-like_sf"/>
</dbReference>
<proteinExistence type="predicted"/>
<reference evidence="2 3" key="1">
    <citation type="submission" date="2024-08" db="EMBL/GenBank/DDBJ databases">
        <title>Gnathostoma spinigerum genome.</title>
        <authorList>
            <person name="Gonzalez-Bertolin B."/>
            <person name="Monzon S."/>
            <person name="Zaballos A."/>
            <person name="Jimenez P."/>
            <person name="Dekumyoy P."/>
            <person name="Varona S."/>
            <person name="Cuesta I."/>
            <person name="Sumanam S."/>
            <person name="Adisakwattana P."/>
            <person name="Gasser R.B."/>
            <person name="Hernandez-Gonzalez A."/>
            <person name="Young N.D."/>
            <person name="Perteguer M.J."/>
        </authorList>
    </citation>
    <scope>NUCLEOTIDE SEQUENCE [LARGE SCALE GENOMIC DNA]</scope>
    <source>
        <strain evidence="2">AL3</strain>
        <tissue evidence="2">Liver</tissue>
    </source>
</reference>
<dbReference type="Gene3D" id="3.90.280.10">
    <property type="entry name" value="PEBP-like"/>
    <property type="match status" value="2"/>
</dbReference>
<evidence type="ECO:0000313" key="3">
    <source>
        <dbReference type="Proteomes" id="UP001608902"/>
    </source>
</evidence>
<evidence type="ECO:0000313" key="2">
    <source>
        <dbReference type="EMBL" id="MFH4978466.1"/>
    </source>
</evidence>
<feature type="chain" id="PRO_5044775828" evidence="1">
    <location>
        <begin position="21"/>
        <end position="592"/>
    </location>
</feature>